<dbReference type="RefSeq" id="YP_010359897.1">
    <property type="nucleotide sequence ID" value="NC_062778.1"/>
</dbReference>
<dbReference type="Proteomes" id="UP000827442">
    <property type="component" value="Segment"/>
</dbReference>
<accession>A0AAE7V375</accession>
<feature type="region of interest" description="Disordered" evidence="1">
    <location>
        <begin position="1"/>
        <end position="22"/>
    </location>
</feature>
<sequence>MDGINEQKESISNNDTPVVTNNKSGVQHSVAVRDNFNGNSLSSINLFDNEQLAAATTFLDKIMRSDKGGIKSVNDGLAILMRAKDLNMPFSTAIEHIHVINGKTGVDIHVIKALLSRAGVTWRCINNYSPLYEYTDGINVYIDGKLPDFVERCKSVKEANEKRIADEKNGITNETVYIYPVSWYSDFSGNIYKSYNLTNKFEVAVNRQHADSIIKSGKIPIYRIANQPVDYITKYEFTRIINGNTVTAIGEFTYSEAQTAKLFEKDTYAKYPKILISHRAFTYGARDIASDVIMGCMETTELKIISGKELGNIELAEVEDLSATTKM</sequence>
<keyword evidence="3" id="KW-1185">Reference proteome</keyword>
<feature type="compositionally biased region" description="Polar residues" evidence="1">
    <location>
        <begin position="10"/>
        <end position="22"/>
    </location>
</feature>
<proteinExistence type="predicted"/>
<organism evidence="2 3">
    <name type="scientific">uncultured phage cr17_1</name>
    <dbReference type="NCBI Taxonomy" id="2986404"/>
    <lineage>
        <taxon>Viruses</taxon>
        <taxon>Duplodnaviria</taxon>
        <taxon>Heunggongvirae</taxon>
        <taxon>Uroviricota</taxon>
        <taxon>Caudoviricetes</taxon>
        <taxon>Crassvirales</taxon>
        <taxon>Intestiviridae</taxon>
        <taxon>Crudevirinae</taxon>
        <taxon>Endlipuvirus</taxon>
        <taxon>Endlipuvirus intestinihominis</taxon>
    </lineage>
</organism>
<reference evidence="2 3" key="1">
    <citation type="submission" date="2021-04" db="EMBL/GenBank/DDBJ databases">
        <authorList>
            <person name="Shkoporov A.N."/>
            <person name="Stockdale S.R."/>
            <person name="Guerin E."/>
            <person name="Ross R.P."/>
            <person name="Hill C."/>
        </authorList>
    </citation>
    <scope>NUCLEOTIDE SEQUENCE [LARGE SCALE GENOMIC DNA]</scope>
    <source>
        <strain evidence="3">cr17_1</strain>
    </source>
</reference>
<dbReference type="EMBL" id="MZ130488">
    <property type="protein sequence ID" value="QWM90325.1"/>
    <property type="molecule type" value="Genomic_DNA"/>
</dbReference>
<evidence type="ECO:0000313" key="2">
    <source>
        <dbReference type="EMBL" id="QWM90325.1"/>
    </source>
</evidence>
<gene>
    <name evidence="2" type="primary">gp_25585</name>
</gene>
<evidence type="ECO:0000313" key="3">
    <source>
        <dbReference type="Proteomes" id="UP000827442"/>
    </source>
</evidence>
<dbReference type="KEGG" id="vg:75691608"/>
<evidence type="ECO:0000256" key="1">
    <source>
        <dbReference type="SAM" id="MobiDB-lite"/>
    </source>
</evidence>
<name>A0AAE7V375_9CAUD</name>
<dbReference type="GeneID" id="75691608"/>
<protein>
    <submittedName>
        <fullName evidence="2">Recombination protein Bet, RecT recombinase</fullName>
    </submittedName>
</protein>